<evidence type="ECO:0000256" key="1">
    <source>
        <dbReference type="ARBA" id="ARBA00004642"/>
    </source>
</evidence>
<evidence type="ECO:0000256" key="11">
    <source>
        <dbReference type="ARBA" id="ARBA00023306"/>
    </source>
</evidence>
<feature type="domain" description="THAP-type" evidence="13">
    <location>
        <begin position="1"/>
        <end position="86"/>
    </location>
</feature>
<protein>
    <recommendedName>
        <fullName evidence="13">THAP-type domain-containing protein</fullName>
    </recommendedName>
</protein>
<evidence type="ECO:0000256" key="7">
    <source>
        <dbReference type="ARBA" id="ARBA00023054"/>
    </source>
</evidence>
<gene>
    <name evidence="14" type="ORF">ABEB36_011487</name>
</gene>
<evidence type="ECO:0000256" key="8">
    <source>
        <dbReference type="ARBA" id="ARBA00023125"/>
    </source>
</evidence>
<evidence type="ECO:0000256" key="6">
    <source>
        <dbReference type="ARBA" id="ARBA00023015"/>
    </source>
</evidence>
<evidence type="ECO:0000313" key="15">
    <source>
        <dbReference type="Proteomes" id="UP001566132"/>
    </source>
</evidence>
<keyword evidence="7" id="KW-0175">Coiled coil</keyword>
<dbReference type="PANTHER" id="PTHR46600:SF1">
    <property type="entry name" value="THAP DOMAIN-CONTAINING PROTEIN 1"/>
    <property type="match status" value="1"/>
</dbReference>
<keyword evidence="3" id="KW-0479">Metal-binding</keyword>
<keyword evidence="8 12" id="KW-0238">DNA-binding</keyword>
<comment type="caution">
    <text evidence="14">The sequence shown here is derived from an EMBL/GenBank/DDBJ whole genome shotgun (WGS) entry which is preliminary data.</text>
</comment>
<evidence type="ECO:0000256" key="2">
    <source>
        <dbReference type="ARBA" id="ARBA00006177"/>
    </source>
</evidence>
<dbReference type="EMBL" id="JBDJPC010000008">
    <property type="protein sequence ID" value="KAL1493430.1"/>
    <property type="molecule type" value="Genomic_DNA"/>
</dbReference>
<dbReference type="SMART" id="SM00692">
    <property type="entry name" value="DM3"/>
    <property type="match status" value="1"/>
</dbReference>
<evidence type="ECO:0000313" key="14">
    <source>
        <dbReference type="EMBL" id="KAL1493430.1"/>
    </source>
</evidence>
<evidence type="ECO:0000256" key="10">
    <source>
        <dbReference type="ARBA" id="ARBA00023242"/>
    </source>
</evidence>
<keyword evidence="5" id="KW-0862">Zinc</keyword>
<dbReference type="InterPro" id="IPR006612">
    <property type="entry name" value="THAP_Znf"/>
</dbReference>
<proteinExistence type="inferred from homology"/>
<dbReference type="GO" id="GO:0005654">
    <property type="term" value="C:nucleoplasm"/>
    <property type="evidence" value="ECO:0007669"/>
    <property type="project" value="UniProtKB-SubCell"/>
</dbReference>
<evidence type="ECO:0000256" key="3">
    <source>
        <dbReference type="ARBA" id="ARBA00022723"/>
    </source>
</evidence>
<reference evidence="14 15" key="1">
    <citation type="submission" date="2024-05" db="EMBL/GenBank/DDBJ databases">
        <title>Genetic variation in Jamaican populations of the coffee berry borer (Hypothenemus hampei).</title>
        <authorList>
            <person name="Errbii M."/>
            <person name="Myrie A."/>
        </authorList>
    </citation>
    <scope>NUCLEOTIDE SEQUENCE [LARGE SCALE GENOMIC DNA]</scope>
    <source>
        <strain evidence="14">JA-Hopewell-2020-01-JO</strain>
        <tissue evidence="14">Whole body</tissue>
    </source>
</reference>
<keyword evidence="9" id="KW-0804">Transcription</keyword>
<keyword evidence="11" id="KW-0131">Cell cycle</keyword>
<dbReference type="Proteomes" id="UP001566132">
    <property type="component" value="Unassembled WGS sequence"/>
</dbReference>
<dbReference type="GO" id="GO:0008270">
    <property type="term" value="F:zinc ion binding"/>
    <property type="evidence" value="ECO:0007669"/>
    <property type="project" value="UniProtKB-KW"/>
</dbReference>
<organism evidence="14 15">
    <name type="scientific">Hypothenemus hampei</name>
    <name type="common">Coffee berry borer</name>
    <dbReference type="NCBI Taxonomy" id="57062"/>
    <lineage>
        <taxon>Eukaryota</taxon>
        <taxon>Metazoa</taxon>
        <taxon>Ecdysozoa</taxon>
        <taxon>Arthropoda</taxon>
        <taxon>Hexapoda</taxon>
        <taxon>Insecta</taxon>
        <taxon>Pterygota</taxon>
        <taxon>Neoptera</taxon>
        <taxon>Endopterygota</taxon>
        <taxon>Coleoptera</taxon>
        <taxon>Polyphaga</taxon>
        <taxon>Cucujiformia</taxon>
        <taxon>Curculionidae</taxon>
        <taxon>Scolytinae</taxon>
        <taxon>Hypothenemus</taxon>
    </lineage>
</organism>
<evidence type="ECO:0000256" key="9">
    <source>
        <dbReference type="ARBA" id="ARBA00023163"/>
    </source>
</evidence>
<dbReference type="GO" id="GO:0003677">
    <property type="term" value="F:DNA binding"/>
    <property type="evidence" value="ECO:0007669"/>
    <property type="project" value="UniProtKB-UniRule"/>
</dbReference>
<comment type="similarity">
    <text evidence="2">Belongs to the THAP1 family.</text>
</comment>
<dbReference type="SMART" id="SM00980">
    <property type="entry name" value="THAP"/>
    <property type="match status" value="1"/>
</dbReference>
<keyword evidence="15" id="KW-1185">Reference proteome</keyword>
<keyword evidence="6" id="KW-0805">Transcription regulation</keyword>
<keyword evidence="10" id="KW-0539">Nucleus</keyword>
<evidence type="ECO:0000256" key="4">
    <source>
        <dbReference type="ARBA" id="ARBA00022771"/>
    </source>
</evidence>
<dbReference type="Pfam" id="PF05485">
    <property type="entry name" value="THAP"/>
    <property type="match status" value="1"/>
</dbReference>
<dbReference type="SUPFAM" id="SSF57716">
    <property type="entry name" value="Glucocorticoid receptor-like (DNA-binding domain)"/>
    <property type="match status" value="1"/>
</dbReference>
<comment type="subcellular location">
    <subcellularLocation>
        <location evidence="1">Nucleus</location>
        <location evidence="1">Nucleoplasm</location>
    </subcellularLocation>
</comment>
<evidence type="ECO:0000256" key="12">
    <source>
        <dbReference type="PROSITE-ProRule" id="PRU00309"/>
    </source>
</evidence>
<evidence type="ECO:0000256" key="5">
    <source>
        <dbReference type="ARBA" id="ARBA00022833"/>
    </source>
</evidence>
<keyword evidence="4 12" id="KW-0863">Zinc-finger</keyword>
<evidence type="ECO:0000259" key="13">
    <source>
        <dbReference type="PROSITE" id="PS50950"/>
    </source>
</evidence>
<dbReference type="PANTHER" id="PTHR46600">
    <property type="entry name" value="THAP DOMAIN-CONTAINING"/>
    <property type="match status" value="1"/>
</dbReference>
<accession>A0ABD1EFU6</accession>
<dbReference type="InterPro" id="IPR026516">
    <property type="entry name" value="THAP1/10"/>
</dbReference>
<name>A0ABD1EFU6_HYPHA</name>
<dbReference type="AlphaFoldDB" id="A0ABD1EFU6"/>
<dbReference type="PROSITE" id="PS50950">
    <property type="entry name" value="ZF_THAP"/>
    <property type="match status" value="1"/>
</dbReference>
<sequence>MVGCRCSYKNCTNTTKSADNIHFFHYPVKHKERCEVWIQNACKPGFYDLEKEQLRNKIVCEKHFEEKWFLNSQKKRLLQGAIPTLDGVYEDTISTSIIDRDAPVYLPSNQYHDVKVVPANEDGTVFVLDTENMFTISPKIESYIIKNGVLVPTNSNSMIRSTPGRFIKQSTSNRFTKPSTSTAGYVMGAETEIANINTPPGPSNPFNKNKLFEHDCFPKNENIELEVSNEQHLENTESDLITQIEARPQLKLDEEKIVNTLSSKQVQTKPHVTKSYLRQIKKHSRDIASIKRMLKQKRIIQKQKPDMKAILLELQQHLPPSLHTIISLIVGEKNELSEEDVDFFTTIYKGSSQIYQTLSEKYKWNLPSVDIASEMPDSS</sequence>